<dbReference type="CDD" id="cd07042">
    <property type="entry name" value="STAS_SulP_like_sulfate_transporter"/>
    <property type="match status" value="1"/>
</dbReference>
<feature type="transmembrane region" description="Helical" evidence="5">
    <location>
        <begin position="304"/>
        <end position="320"/>
    </location>
</feature>
<sequence>MKTLSDNPTTAVSVADVLRSPGRLFRESLAGVLTALALIPEVISFSVIAGVDPKVSLVASIVLCLSMSVLGGRPAMVTAAAGSVALVIGPMVRDHGVGYIMPAVILAGIIQIMFGTLGLARMMRYIPRSVMTGFVNALGILIFFAQVPHVLGQSTLVWALFAATLAIVIFLPRIFSAIPAPLIAVVLITTISVSMGLALPVVGDEGPMHAGLPSINSLMVPLNLETLKIIWPCALSVAFVGLMESLLTARLVDDLTDTPSSKRRESWGLGVANIFAAFYGGIAGCAMIGQTIVNVELGKARTRVSTIAAGLFLLLMVTGLSEIMAKIPMVVLAGIMMIVAYKTVDWHSLQPKTLRRMPLPETLVMLVTVITTVWTGNLAIGVVGGVIFATLLFARRVAHVIHAERQLDEAGQTVYYQVRGPLFFASSNDLFEHFNYADDPQNVVIDLTHAQIWDASTVAALDAIEHRYQKHGCQVSFEGLDMRSSEFHARLSGKV</sequence>
<evidence type="ECO:0000256" key="1">
    <source>
        <dbReference type="ARBA" id="ARBA00004141"/>
    </source>
</evidence>
<dbReference type="AlphaFoldDB" id="A0A1B7L9K7"/>
<dbReference type="EMBL" id="LYRP01000001">
    <property type="protein sequence ID" value="OAT79028.1"/>
    <property type="molecule type" value="Genomic_DNA"/>
</dbReference>
<keyword evidence="2 5" id="KW-0812">Transmembrane</keyword>
<feature type="transmembrane region" description="Helical" evidence="5">
    <location>
        <begin position="29"/>
        <end position="49"/>
    </location>
</feature>
<dbReference type="Gene3D" id="3.30.750.24">
    <property type="entry name" value="STAS domain"/>
    <property type="match status" value="1"/>
</dbReference>
<dbReference type="Proteomes" id="UP000078225">
    <property type="component" value="Unassembled WGS sequence"/>
</dbReference>
<dbReference type="RefSeq" id="WP_064595126.1">
    <property type="nucleotide sequence ID" value="NZ_LYRP01000001.1"/>
</dbReference>
<feature type="transmembrane region" description="Helical" evidence="5">
    <location>
        <begin position="132"/>
        <end position="151"/>
    </location>
</feature>
<evidence type="ECO:0000259" key="6">
    <source>
        <dbReference type="PROSITE" id="PS50801"/>
    </source>
</evidence>
<feature type="transmembrane region" description="Helical" evidence="5">
    <location>
        <begin position="267"/>
        <end position="292"/>
    </location>
</feature>
<dbReference type="Pfam" id="PF01740">
    <property type="entry name" value="STAS"/>
    <property type="match status" value="1"/>
</dbReference>
<feature type="transmembrane region" description="Helical" evidence="5">
    <location>
        <begin position="229"/>
        <end position="247"/>
    </location>
</feature>
<name>A0A1B7L9K7_9ENTR</name>
<organism evidence="7 8">
    <name type="scientific">Mangrovibacter phragmitis</name>
    <dbReference type="NCBI Taxonomy" id="1691903"/>
    <lineage>
        <taxon>Bacteria</taxon>
        <taxon>Pseudomonadati</taxon>
        <taxon>Pseudomonadota</taxon>
        <taxon>Gammaproteobacteria</taxon>
        <taxon>Enterobacterales</taxon>
        <taxon>Enterobacteriaceae</taxon>
        <taxon>Mangrovibacter</taxon>
    </lineage>
</organism>
<dbReference type="InterPro" id="IPR011547">
    <property type="entry name" value="SLC26A/SulP_dom"/>
</dbReference>
<dbReference type="InterPro" id="IPR002645">
    <property type="entry name" value="STAS_dom"/>
</dbReference>
<dbReference type="GO" id="GO:0016020">
    <property type="term" value="C:membrane"/>
    <property type="evidence" value="ECO:0007669"/>
    <property type="project" value="UniProtKB-SubCell"/>
</dbReference>
<keyword evidence="8" id="KW-1185">Reference proteome</keyword>
<dbReference type="Pfam" id="PF00916">
    <property type="entry name" value="Sulfate_transp"/>
    <property type="match status" value="2"/>
</dbReference>
<protein>
    <submittedName>
        <fullName evidence="7">Transporter</fullName>
    </submittedName>
</protein>
<comment type="caution">
    <text evidence="7">The sequence shown here is derived from an EMBL/GenBank/DDBJ whole genome shotgun (WGS) entry which is preliminary data.</text>
</comment>
<dbReference type="SUPFAM" id="SSF52091">
    <property type="entry name" value="SpoIIaa-like"/>
    <property type="match status" value="1"/>
</dbReference>
<evidence type="ECO:0000256" key="2">
    <source>
        <dbReference type="ARBA" id="ARBA00022692"/>
    </source>
</evidence>
<keyword evidence="3 5" id="KW-1133">Transmembrane helix</keyword>
<feature type="transmembrane region" description="Helical" evidence="5">
    <location>
        <begin position="55"/>
        <end position="71"/>
    </location>
</feature>
<reference evidence="8" key="1">
    <citation type="submission" date="2016-05" db="EMBL/GenBank/DDBJ databases">
        <authorList>
            <person name="Behera P."/>
            <person name="Vaishampayan P."/>
            <person name="Singh N."/>
            <person name="Raina V."/>
            <person name="Suar M."/>
            <person name="Pattnaik A."/>
            <person name="Rastogi G."/>
        </authorList>
    </citation>
    <scope>NUCLEOTIDE SEQUENCE [LARGE SCALE GENOMIC DNA]</scope>
    <source>
        <strain evidence="8">MP23</strain>
    </source>
</reference>
<feature type="transmembrane region" description="Helical" evidence="5">
    <location>
        <begin position="99"/>
        <end position="120"/>
    </location>
</feature>
<keyword evidence="4 5" id="KW-0472">Membrane</keyword>
<dbReference type="InterPro" id="IPR036513">
    <property type="entry name" value="STAS_dom_sf"/>
</dbReference>
<gene>
    <name evidence="7" type="ORF">A9B99_04880</name>
</gene>
<feature type="transmembrane region" description="Helical" evidence="5">
    <location>
        <begin position="327"/>
        <end position="344"/>
    </location>
</feature>
<dbReference type="PANTHER" id="PTHR43310">
    <property type="entry name" value="SULFATE TRANSPORTER YBAR-RELATED"/>
    <property type="match status" value="1"/>
</dbReference>
<proteinExistence type="predicted"/>
<dbReference type="OrthoDB" id="9771198at2"/>
<evidence type="ECO:0000313" key="8">
    <source>
        <dbReference type="Proteomes" id="UP000078225"/>
    </source>
</evidence>
<feature type="transmembrane region" description="Helical" evidence="5">
    <location>
        <begin position="364"/>
        <end position="394"/>
    </location>
</feature>
<dbReference type="PROSITE" id="PS50801">
    <property type="entry name" value="STAS"/>
    <property type="match status" value="1"/>
</dbReference>
<feature type="transmembrane region" description="Helical" evidence="5">
    <location>
        <begin position="182"/>
        <end position="202"/>
    </location>
</feature>
<feature type="transmembrane region" description="Helical" evidence="5">
    <location>
        <begin position="157"/>
        <end position="175"/>
    </location>
</feature>
<dbReference type="PANTHER" id="PTHR43310:SF1">
    <property type="entry name" value="SULFATE TRANSPORTER YBAR-RELATED"/>
    <property type="match status" value="1"/>
</dbReference>
<dbReference type="InterPro" id="IPR052706">
    <property type="entry name" value="Membrane-Transporter-like"/>
</dbReference>
<evidence type="ECO:0000256" key="3">
    <source>
        <dbReference type="ARBA" id="ARBA00022989"/>
    </source>
</evidence>
<evidence type="ECO:0000256" key="5">
    <source>
        <dbReference type="SAM" id="Phobius"/>
    </source>
</evidence>
<evidence type="ECO:0000256" key="4">
    <source>
        <dbReference type="ARBA" id="ARBA00023136"/>
    </source>
</evidence>
<comment type="subcellular location">
    <subcellularLocation>
        <location evidence="1">Membrane</location>
        <topology evidence="1">Multi-pass membrane protein</topology>
    </subcellularLocation>
</comment>
<accession>A0A1B7L9K7</accession>
<dbReference type="STRING" id="1691903.A9B99_04880"/>
<evidence type="ECO:0000313" key="7">
    <source>
        <dbReference type="EMBL" id="OAT79028.1"/>
    </source>
</evidence>
<feature type="domain" description="STAS" evidence="6">
    <location>
        <begin position="403"/>
        <end position="495"/>
    </location>
</feature>